<dbReference type="OMA" id="LKINCKF"/>
<gene>
    <name evidence="3" type="ORF">RCOM_0250960</name>
</gene>
<proteinExistence type="predicted"/>
<evidence type="ECO:0000259" key="2">
    <source>
        <dbReference type="SMART" id="SM00014"/>
    </source>
</evidence>
<dbReference type="Proteomes" id="UP000008311">
    <property type="component" value="Unassembled WGS sequence"/>
</dbReference>
<dbReference type="InParanoid" id="B9SUW9"/>
<dbReference type="eggNOG" id="KOG4268">
    <property type="taxonomic scope" value="Eukaryota"/>
</dbReference>
<dbReference type="AlphaFoldDB" id="B9SUW9"/>
<keyword evidence="1" id="KW-1133">Transmembrane helix</keyword>
<dbReference type="Pfam" id="PF01569">
    <property type="entry name" value="PAP2"/>
    <property type="match status" value="1"/>
</dbReference>
<accession>B9SUW9</accession>
<protein>
    <submittedName>
        <fullName evidence="3">Sphingosine-1-phosphate phosphohydrolase, putative</fullName>
    </submittedName>
</protein>
<dbReference type="PANTHER" id="PTHR14969:SF13">
    <property type="entry name" value="AT30094P"/>
    <property type="match status" value="1"/>
</dbReference>
<sequence>MATQQQEQQRRRPLLCHLINLDTKFSLFLHSVFSSCLPSSIFLLLELSADFRFSFPITLSLFLSPLSPPFLHFLSPLLLGLLLDLALVGLIKVTFRRSRPPYNPNMSPAVSADNFSFPSGHASRVFFIASLVSLSQTLFETALLELRVRGGGWFIEKWVVGDESKVIEIVVFVVSIWAAITALSRVLLGRHFFLDVLAGACLGLFEGFIAFRFLRFEKFLSLLLNQRVGQGKS</sequence>
<name>B9SUW9_RICCO</name>
<feature type="domain" description="Phosphatidic acid phosphatase type 2/haloperoxidase" evidence="2">
    <location>
        <begin position="74"/>
        <end position="211"/>
    </location>
</feature>
<dbReference type="GO" id="GO:0046839">
    <property type="term" value="P:phospholipid dephosphorylation"/>
    <property type="evidence" value="ECO:0000318"/>
    <property type="project" value="GO_Central"/>
</dbReference>
<dbReference type="EMBL" id="EQ974156">
    <property type="protein sequence ID" value="EEF32594.1"/>
    <property type="molecule type" value="Genomic_DNA"/>
</dbReference>
<feature type="transmembrane region" description="Helical" evidence="1">
    <location>
        <begin position="192"/>
        <end position="214"/>
    </location>
</feature>
<dbReference type="SUPFAM" id="SSF48317">
    <property type="entry name" value="Acid phosphatase/Vanadium-dependent haloperoxidase"/>
    <property type="match status" value="1"/>
</dbReference>
<keyword evidence="1" id="KW-0812">Transmembrane</keyword>
<dbReference type="STRING" id="3988.B9SUW9"/>
<feature type="transmembrane region" description="Helical" evidence="1">
    <location>
        <begin position="166"/>
        <end position="186"/>
    </location>
</feature>
<feature type="transmembrane region" description="Helical" evidence="1">
    <location>
        <begin position="27"/>
        <end position="49"/>
    </location>
</feature>
<reference evidence="4" key="1">
    <citation type="journal article" date="2010" name="Nat. Biotechnol.">
        <title>Draft genome sequence of the oilseed species Ricinus communis.</title>
        <authorList>
            <person name="Chan A.P."/>
            <person name="Crabtree J."/>
            <person name="Zhao Q."/>
            <person name="Lorenzi H."/>
            <person name="Orvis J."/>
            <person name="Puiu D."/>
            <person name="Melake-Berhan A."/>
            <person name="Jones K.M."/>
            <person name="Redman J."/>
            <person name="Chen G."/>
            <person name="Cahoon E.B."/>
            <person name="Gedil M."/>
            <person name="Stanke M."/>
            <person name="Haas B.J."/>
            <person name="Wortman J.R."/>
            <person name="Fraser-Liggett C.M."/>
            <person name="Ravel J."/>
            <person name="Rabinowicz P.D."/>
        </authorList>
    </citation>
    <scope>NUCLEOTIDE SEQUENCE [LARGE SCALE GENOMIC DNA]</scope>
    <source>
        <strain evidence="4">cv. Hale</strain>
    </source>
</reference>
<dbReference type="SMART" id="SM00014">
    <property type="entry name" value="acidPPc"/>
    <property type="match status" value="1"/>
</dbReference>
<dbReference type="KEGG" id="rcu:8279637"/>
<feature type="transmembrane region" description="Helical" evidence="1">
    <location>
        <begin position="69"/>
        <end position="91"/>
    </location>
</feature>
<dbReference type="FunCoup" id="B9SUW9">
    <property type="interactions" value="158"/>
</dbReference>
<dbReference type="GO" id="GO:0042392">
    <property type="term" value="F:sphingosine-1-phosphate phosphatase activity"/>
    <property type="evidence" value="ECO:0000318"/>
    <property type="project" value="GO_Central"/>
</dbReference>
<evidence type="ECO:0000313" key="4">
    <source>
        <dbReference type="Proteomes" id="UP000008311"/>
    </source>
</evidence>
<dbReference type="PANTHER" id="PTHR14969">
    <property type="entry name" value="SPHINGOSINE-1-PHOSPHATE PHOSPHOHYDROLASE"/>
    <property type="match status" value="1"/>
</dbReference>
<dbReference type="InterPro" id="IPR000326">
    <property type="entry name" value="PAP2/HPO"/>
</dbReference>
<keyword evidence="4" id="KW-1185">Reference proteome</keyword>
<dbReference type="InterPro" id="IPR036938">
    <property type="entry name" value="PAP2/HPO_sf"/>
</dbReference>
<dbReference type="OrthoDB" id="10266771at2759"/>
<dbReference type="GO" id="GO:0016020">
    <property type="term" value="C:membrane"/>
    <property type="evidence" value="ECO:0000318"/>
    <property type="project" value="GO_Central"/>
</dbReference>
<dbReference type="Gene3D" id="1.20.144.10">
    <property type="entry name" value="Phosphatidic acid phosphatase type 2/haloperoxidase"/>
    <property type="match status" value="1"/>
</dbReference>
<evidence type="ECO:0000256" key="1">
    <source>
        <dbReference type="SAM" id="Phobius"/>
    </source>
</evidence>
<organism evidence="3 4">
    <name type="scientific">Ricinus communis</name>
    <name type="common">Castor bean</name>
    <dbReference type="NCBI Taxonomy" id="3988"/>
    <lineage>
        <taxon>Eukaryota</taxon>
        <taxon>Viridiplantae</taxon>
        <taxon>Streptophyta</taxon>
        <taxon>Embryophyta</taxon>
        <taxon>Tracheophyta</taxon>
        <taxon>Spermatophyta</taxon>
        <taxon>Magnoliopsida</taxon>
        <taxon>eudicotyledons</taxon>
        <taxon>Gunneridae</taxon>
        <taxon>Pentapetalae</taxon>
        <taxon>rosids</taxon>
        <taxon>fabids</taxon>
        <taxon>Malpighiales</taxon>
        <taxon>Euphorbiaceae</taxon>
        <taxon>Acalyphoideae</taxon>
        <taxon>Acalypheae</taxon>
        <taxon>Ricinus</taxon>
    </lineage>
</organism>
<evidence type="ECO:0000313" key="3">
    <source>
        <dbReference type="EMBL" id="EEF32594.1"/>
    </source>
</evidence>
<keyword evidence="1" id="KW-0472">Membrane</keyword>